<keyword evidence="5" id="KW-0964">Secreted</keyword>
<evidence type="ECO:0000256" key="4">
    <source>
        <dbReference type="ARBA" id="ARBA00016244"/>
    </source>
</evidence>
<gene>
    <name evidence="11" type="primary">flgK</name>
    <name evidence="11" type="ordered locus">LI0747</name>
</gene>
<sequence length="705" mass="76736">MSINTLFGIGKSAIAGNQTALNVTGNNIANVNTQGYSRQSVRFEDRYGLNQTPGMLGQGVHTAEIYRNFNRFVEDAYLNRFSQNTRWDEQSAIMNSIESIFNESNRTGISSLLGEFFKGWQNLSLRPEDAATREAVLSTAKNLTQLINDAKSSLQKTQQEMDLYIQQSVNKVNELVDAIKNINKQISATYIPGQQNPNQLLDQRDQLVRELANLVDIEVKDKGGGNFDIQLKSGQPLLEGQIGYTLSVGGQRVENYLKQDSKYTGTITSSGSDSHEYSFEIINPPSGGAPGSMRVSLDGGKTWLRNEDGSELNVPIPTTPGETIKVKNLEISFDQDPSQLVSGDRFDVIPKTGLYWNSPTRPPINITPQTLNDGTENTGRLTGGKLTAYFSTRDYNAGRYIDKLDALANSIVWEVNRIHSQGAGEQKMTYSLGSSQVNRTDVPLGTSQSGLAYGNRLTTGNLSFQIYDENGKPLPVGTPPNGIPESLDLDPGTPGVQNFDPSIHSLEDLVNAINHPNNYGEFMKASIVNGSLQLTSRPGTSFAAKTDTTGLLAALGINTFFQGSDATDMAIKPDVIQNTNFINAGKVNANGEVSTGDNSIAKELADLATKEVTISTGWETTHQTLGAYYGALVGLVGSDTRTAKFNADYNKTLSNELEQQALSITGVNLDEEMTQLIKFQHSYTAAAKLITTADQMLQTLLSLKQ</sequence>
<dbReference type="GO" id="GO:0005576">
    <property type="term" value="C:extracellular region"/>
    <property type="evidence" value="ECO:0007669"/>
    <property type="project" value="UniProtKB-SubCell"/>
</dbReference>
<dbReference type="Proteomes" id="UP000002430">
    <property type="component" value="Chromosome"/>
</dbReference>
<dbReference type="PRINTS" id="PR01005">
    <property type="entry name" value="FLGHOOKAP1"/>
</dbReference>
<evidence type="ECO:0000256" key="1">
    <source>
        <dbReference type="ARBA" id="ARBA00004365"/>
    </source>
</evidence>
<feature type="coiled-coil region" evidence="7">
    <location>
        <begin position="140"/>
        <end position="185"/>
    </location>
</feature>
<dbReference type="InterPro" id="IPR002371">
    <property type="entry name" value="FlgK"/>
</dbReference>
<keyword evidence="11" id="KW-0969">Cilium</keyword>
<dbReference type="Pfam" id="PF22638">
    <property type="entry name" value="FlgK_D1"/>
    <property type="match status" value="1"/>
</dbReference>
<dbReference type="HOGENOM" id="CLU_012762_1_3_7"/>
<dbReference type="Pfam" id="PF00460">
    <property type="entry name" value="Flg_bb_rod"/>
    <property type="match status" value="1"/>
</dbReference>
<dbReference type="EMBL" id="AM180252">
    <property type="protein sequence ID" value="CAJ54801.1"/>
    <property type="molecule type" value="Genomic_DNA"/>
</dbReference>
<feature type="domain" description="Flagellar hook-associated protein FlgK helical" evidence="10">
    <location>
        <begin position="94"/>
        <end position="263"/>
    </location>
</feature>
<keyword evidence="12" id="KW-1185">Reference proteome</keyword>
<dbReference type="STRING" id="363253.LI0747"/>
<keyword evidence="11" id="KW-0282">Flagellum</keyword>
<keyword evidence="7" id="KW-0175">Coiled coil</keyword>
<dbReference type="InterPro" id="IPR001444">
    <property type="entry name" value="Flag_bb_rod_N"/>
</dbReference>
<keyword evidence="6" id="KW-0975">Bacterial flagellum</keyword>
<evidence type="ECO:0000256" key="5">
    <source>
        <dbReference type="ARBA" id="ARBA00022525"/>
    </source>
</evidence>
<dbReference type="PROSITE" id="PS00588">
    <property type="entry name" value="FLAGELLA_BB_ROD"/>
    <property type="match status" value="1"/>
</dbReference>
<dbReference type="InterPro" id="IPR053927">
    <property type="entry name" value="FlgK_helical"/>
</dbReference>
<protein>
    <recommendedName>
        <fullName evidence="4">Flagellar hook-associated protein 1</fullName>
    </recommendedName>
</protein>
<proteinExistence type="inferred from homology"/>
<dbReference type="AlphaFoldDB" id="Q1MQC6"/>
<evidence type="ECO:0000259" key="9">
    <source>
        <dbReference type="Pfam" id="PF06429"/>
    </source>
</evidence>
<keyword evidence="11" id="KW-0966">Cell projection</keyword>
<dbReference type="eggNOG" id="COG1749">
    <property type="taxonomic scope" value="Bacteria"/>
</dbReference>
<comment type="similarity">
    <text evidence="3">Belongs to the flagella basal body rod proteins family.</text>
</comment>
<evidence type="ECO:0000256" key="2">
    <source>
        <dbReference type="ARBA" id="ARBA00004613"/>
    </source>
</evidence>
<dbReference type="InterPro" id="IPR019776">
    <property type="entry name" value="Flagellar_basal_body_rod_CS"/>
</dbReference>
<evidence type="ECO:0000256" key="6">
    <source>
        <dbReference type="ARBA" id="ARBA00023143"/>
    </source>
</evidence>
<dbReference type="RefSeq" id="WP_011526830.1">
    <property type="nucleotide sequence ID" value="NC_008011.1"/>
</dbReference>
<dbReference type="OrthoDB" id="9802553at2"/>
<feature type="domain" description="Flagellar basal body rod protein N-terminal" evidence="8">
    <location>
        <begin position="10"/>
        <end position="36"/>
    </location>
</feature>
<dbReference type="PANTHER" id="PTHR30033:SF1">
    <property type="entry name" value="FLAGELLAR HOOK-ASSOCIATED PROTEIN 1"/>
    <property type="match status" value="1"/>
</dbReference>
<dbReference type="eggNOG" id="COG1256">
    <property type="taxonomic scope" value="Bacteria"/>
</dbReference>
<organism evidence="11 12">
    <name type="scientific">Lawsonia intracellularis (strain PHE/MN1-00)</name>
    <dbReference type="NCBI Taxonomy" id="363253"/>
    <lineage>
        <taxon>Bacteria</taxon>
        <taxon>Pseudomonadati</taxon>
        <taxon>Thermodesulfobacteriota</taxon>
        <taxon>Desulfovibrionia</taxon>
        <taxon>Desulfovibrionales</taxon>
        <taxon>Desulfovibrionaceae</taxon>
        <taxon>Lawsonia</taxon>
    </lineage>
</organism>
<evidence type="ECO:0000313" key="12">
    <source>
        <dbReference type="Proteomes" id="UP000002430"/>
    </source>
</evidence>
<name>Q1MQC6_LAWIP</name>
<dbReference type="PANTHER" id="PTHR30033">
    <property type="entry name" value="FLAGELLAR HOOK-ASSOCIATED PROTEIN 1"/>
    <property type="match status" value="1"/>
</dbReference>
<reference evidence="11 12" key="1">
    <citation type="submission" date="2005-11" db="EMBL/GenBank/DDBJ databases">
        <title>The complete genome sequence of Lawsonia intracellularis: the causative agent of proliferative enteropathy.</title>
        <authorList>
            <person name="Kaur K."/>
            <person name="Zhang Q."/>
            <person name="Beckler D."/>
            <person name="Munir S."/>
            <person name="Li L."/>
            <person name="Kinsley K."/>
            <person name="Herron L."/>
            <person name="Peterson A."/>
            <person name="May B."/>
            <person name="Singh S."/>
            <person name="Gebhart C."/>
            <person name="Kapur V."/>
        </authorList>
    </citation>
    <scope>NUCLEOTIDE SEQUENCE [LARGE SCALE GENOMIC DNA]</scope>
    <source>
        <strain evidence="11 12">PHE/MN1-00</strain>
    </source>
</reference>
<dbReference type="GO" id="GO:0005198">
    <property type="term" value="F:structural molecule activity"/>
    <property type="evidence" value="ECO:0007669"/>
    <property type="project" value="InterPro"/>
</dbReference>
<evidence type="ECO:0000313" key="11">
    <source>
        <dbReference type="EMBL" id="CAJ54801.1"/>
    </source>
</evidence>
<evidence type="ECO:0000256" key="7">
    <source>
        <dbReference type="SAM" id="Coils"/>
    </source>
</evidence>
<dbReference type="SUPFAM" id="SSF64518">
    <property type="entry name" value="Phase 1 flagellin"/>
    <property type="match status" value="1"/>
</dbReference>
<dbReference type="InterPro" id="IPR010930">
    <property type="entry name" value="Flg_bb/hook_C_dom"/>
</dbReference>
<dbReference type="GO" id="GO:0044780">
    <property type="term" value="P:bacterial-type flagellum assembly"/>
    <property type="evidence" value="ECO:0007669"/>
    <property type="project" value="InterPro"/>
</dbReference>
<evidence type="ECO:0000256" key="3">
    <source>
        <dbReference type="ARBA" id="ARBA00009677"/>
    </source>
</evidence>
<feature type="domain" description="Flagellar basal-body/hook protein C-terminal" evidence="9">
    <location>
        <begin position="659"/>
        <end position="703"/>
    </location>
</feature>
<accession>Q1MQC6</accession>
<dbReference type="Pfam" id="PF06429">
    <property type="entry name" value="Flg_bbr_C"/>
    <property type="match status" value="1"/>
</dbReference>
<dbReference type="KEGG" id="lip:LI0747"/>
<evidence type="ECO:0000259" key="8">
    <source>
        <dbReference type="Pfam" id="PF00460"/>
    </source>
</evidence>
<dbReference type="GO" id="GO:0009424">
    <property type="term" value="C:bacterial-type flagellum hook"/>
    <property type="evidence" value="ECO:0007669"/>
    <property type="project" value="InterPro"/>
</dbReference>
<evidence type="ECO:0000259" key="10">
    <source>
        <dbReference type="Pfam" id="PF22638"/>
    </source>
</evidence>
<comment type="subcellular location">
    <subcellularLocation>
        <location evidence="1">Bacterial flagellum</location>
    </subcellularLocation>
    <subcellularLocation>
        <location evidence="2">Secreted</location>
    </subcellularLocation>
</comment>
<dbReference type="NCBIfam" id="TIGR02492">
    <property type="entry name" value="flgK_ends"/>
    <property type="match status" value="1"/>
</dbReference>